<accession>A0A6J4IAB8</accession>
<organism evidence="1">
    <name type="scientific">uncultured Chthoniobacterales bacterium</name>
    <dbReference type="NCBI Taxonomy" id="1836801"/>
    <lineage>
        <taxon>Bacteria</taxon>
        <taxon>Pseudomonadati</taxon>
        <taxon>Verrucomicrobiota</taxon>
        <taxon>Spartobacteria</taxon>
        <taxon>Chthoniobacterales</taxon>
        <taxon>environmental samples</taxon>
    </lineage>
</organism>
<sequence>MDWLRVNYDRLAVFTAALFLFLCAFFIWRGASGFEGNFATIQSTGPQQPAAPPAKAVELDAAAQKLRQPPQWTFSGRSGLFVPEKHFIAANGLPATLQTTEVHPPVPNEWLEQFGLPIADSDVLAQDADGDGFPNLEEWQGRTNPTDKNLHPPFIAKLKMKSFTREPFRVVFASWTGDTFGLNSSDLREPTQFLRLGETIRGTKFKLVDFVEKYERNQYGTDVDVSELTLENQDTAERLVLVKEKIMISPESVANFVYTWAQRREFSVKKDQEFSLPPQQEIRYKLVDVQSDKAVIVNTRQPNERIEVGLLTP</sequence>
<dbReference type="NCBIfam" id="NF042425">
    <property type="entry name" value="Amuc_1099_fam"/>
    <property type="match status" value="1"/>
</dbReference>
<dbReference type="InterPro" id="IPR049974">
    <property type="entry name" value="Amuc_1099-like"/>
</dbReference>
<dbReference type="EMBL" id="CADCTA010000075">
    <property type="protein sequence ID" value="CAA9247011.1"/>
    <property type="molecule type" value="Genomic_DNA"/>
</dbReference>
<evidence type="ECO:0000313" key="1">
    <source>
        <dbReference type="EMBL" id="CAA9247011.1"/>
    </source>
</evidence>
<reference evidence="1" key="1">
    <citation type="submission" date="2020-02" db="EMBL/GenBank/DDBJ databases">
        <authorList>
            <person name="Meier V. D."/>
        </authorList>
    </citation>
    <scope>NUCLEOTIDE SEQUENCE</scope>
    <source>
        <strain evidence="1">AVDCRST_MAG42</strain>
    </source>
</reference>
<protein>
    <submittedName>
        <fullName evidence="1">Uncharacterized protein</fullName>
    </submittedName>
</protein>
<gene>
    <name evidence="1" type="ORF">AVDCRST_MAG42-2028</name>
</gene>
<proteinExistence type="predicted"/>
<name>A0A6J4IAB8_9BACT</name>
<dbReference type="AlphaFoldDB" id="A0A6J4IAB8"/>